<dbReference type="EMBL" id="MLJW01000086">
    <property type="protein sequence ID" value="OIR01251.1"/>
    <property type="molecule type" value="Genomic_DNA"/>
</dbReference>
<dbReference type="PANTHER" id="PTHR10046">
    <property type="entry name" value="ATP DEPENDENT LON PROTEASE FAMILY MEMBER"/>
    <property type="match status" value="1"/>
</dbReference>
<gene>
    <name evidence="3" type="primary">lon_8</name>
    <name evidence="3" type="ORF">GALL_167230</name>
</gene>
<evidence type="ECO:0000256" key="1">
    <source>
        <dbReference type="ARBA" id="ARBA00022670"/>
    </source>
</evidence>
<dbReference type="Pfam" id="PF13654">
    <property type="entry name" value="AAA_32"/>
    <property type="match status" value="1"/>
</dbReference>
<dbReference type="Gene3D" id="3.40.50.300">
    <property type="entry name" value="P-loop containing nucleotide triphosphate hydrolases"/>
    <property type="match status" value="2"/>
</dbReference>
<dbReference type="GO" id="GO:0005524">
    <property type="term" value="F:ATP binding"/>
    <property type="evidence" value="ECO:0007669"/>
    <property type="project" value="InterPro"/>
</dbReference>
<name>A0A1J5RZW2_9ZZZZ</name>
<organism evidence="3">
    <name type="scientific">mine drainage metagenome</name>
    <dbReference type="NCBI Taxonomy" id="410659"/>
    <lineage>
        <taxon>unclassified sequences</taxon>
        <taxon>metagenomes</taxon>
        <taxon>ecological metagenomes</taxon>
    </lineage>
</organism>
<reference evidence="3" key="1">
    <citation type="submission" date="2016-10" db="EMBL/GenBank/DDBJ databases">
        <title>Sequence of Gallionella enrichment culture.</title>
        <authorList>
            <person name="Poehlein A."/>
            <person name="Muehling M."/>
            <person name="Daniel R."/>
        </authorList>
    </citation>
    <scope>NUCLEOTIDE SEQUENCE</scope>
</reference>
<dbReference type="EC" id="3.4.21.53" evidence="3"/>
<dbReference type="Gene3D" id="1.10.8.60">
    <property type="match status" value="1"/>
</dbReference>
<dbReference type="InterPro" id="IPR027417">
    <property type="entry name" value="P-loop_NTPase"/>
</dbReference>
<dbReference type="InterPro" id="IPR014721">
    <property type="entry name" value="Ribsml_uS5_D2-typ_fold_subgr"/>
</dbReference>
<evidence type="ECO:0000259" key="2">
    <source>
        <dbReference type="PROSITE" id="PS51786"/>
    </source>
</evidence>
<proteinExistence type="predicted"/>
<dbReference type="Pfam" id="PF05362">
    <property type="entry name" value="Lon_C"/>
    <property type="match status" value="1"/>
</dbReference>
<dbReference type="SUPFAM" id="SSF54211">
    <property type="entry name" value="Ribosomal protein S5 domain 2-like"/>
    <property type="match status" value="1"/>
</dbReference>
<dbReference type="InterPro" id="IPR041699">
    <property type="entry name" value="AAA_32"/>
</dbReference>
<dbReference type="AlphaFoldDB" id="A0A1J5RZW2"/>
<dbReference type="InterPro" id="IPR046843">
    <property type="entry name" value="LonB_AAA-LID"/>
</dbReference>
<dbReference type="Pfam" id="PF20436">
    <property type="entry name" value="LonB_AAA-LID"/>
    <property type="match status" value="1"/>
</dbReference>
<dbReference type="InterPro" id="IPR027065">
    <property type="entry name" value="Lon_Prtase"/>
</dbReference>
<dbReference type="PRINTS" id="PR00830">
    <property type="entry name" value="ENDOLAPTASE"/>
</dbReference>
<dbReference type="GO" id="GO:0004176">
    <property type="term" value="F:ATP-dependent peptidase activity"/>
    <property type="evidence" value="ECO:0007669"/>
    <property type="project" value="InterPro"/>
</dbReference>
<dbReference type="GO" id="GO:0006508">
    <property type="term" value="P:proteolysis"/>
    <property type="evidence" value="ECO:0007669"/>
    <property type="project" value="UniProtKB-KW"/>
</dbReference>
<dbReference type="InterPro" id="IPR046844">
    <property type="entry name" value="Lon-like_helical"/>
</dbReference>
<protein>
    <submittedName>
        <fullName evidence="3">Lon protease</fullName>
        <ecNumber evidence="3">3.4.21.53</ecNumber>
    </submittedName>
</protein>
<keyword evidence="3" id="KW-0378">Hydrolase</keyword>
<evidence type="ECO:0000313" key="3">
    <source>
        <dbReference type="EMBL" id="OIR01251.1"/>
    </source>
</evidence>
<sequence length="838" mass="93341">MQMTVAAKRLKAFNPIHARLLDTQTSIPLTSQAAMNLTPAELRLTYDPDTLGFANTTEMLEYPLPWIGQERAEMAARFGLEMDQPNYNLFVLGEVGSGRSSLLHRAMQAAAVGRPVPPDLCYLHNFDTPEHPRALRLPAGQGRLLRQLMAQMLKSLQKEIPQCLNGQDFKVESERIENTYKTEEAKAYAEIDAFAEARQFTLHRESGHMVFTYRDAKGHTLTEEEMLALPKERRAEIDQAEQELRTEISRYFEKTVAKERLKDEAFAALRRHAVKPLLERELQQIRNGLKKQIKDSVKLGAYLEQVVHDVLGNLELFEALDSDDDVRQEELLKVLSRYRVNLVVDNDGLTGAPVIVEDNPLFRSLFGSIEYQSENDVLVTDFSRIRAGSLHKAHGGFLLLHLRDLLADGLVWEKLRRLLRSGRLQIEEPGTAFTPIATVSLEPEAVDIEVKIVLIGSREQYYELQEEDPEFARHFGVKVDFAESFSSSPATRRAMAIFVAHTCRRLGLSHFSAGAVARLLEDGHRQVDDQLRQSAIFARTEALVMESAVLCRARAGRLVEAADVDAALAARTRRHDYPEQRLQEAIAEGDLLIAVQGEKVGQVNGLTQVDLGDYRFGFPIRITARTYAGEDGLLNIEREVEMSGPIHDKGVLILQNYLSALFAHNAPLALNAAVVFEQEYDGIEGDSASCAELYALISALSGLPLKQGIGVTGAVNQYGEVLPVGGINEKIEGYFRVCSAAGLDGSHGVLIPQRNRRHLMLERKVVEAVERGLFHIHTAEHASEGIELLTGRPAGIANDTGNYPNASVLGHAQKTLLAYRRACQASEHTKSARKHMHP</sequence>
<comment type="caution">
    <text evidence="3">The sequence shown here is derived from an EMBL/GenBank/DDBJ whole genome shotgun (WGS) entry which is preliminary data.</text>
</comment>
<dbReference type="GO" id="GO:0004252">
    <property type="term" value="F:serine-type endopeptidase activity"/>
    <property type="evidence" value="ECO:0007669"/>
    <property type="project" value="UniProtKB-EC"/>
</dbReference>
<dbReference type="InterPro" id="IPR020568">
    <property type="entry name" value="Ribosomal_Su5_D2-typ_SF"/>
</dbReference>
<dbReference type="Gene3D" id="3.30.230.10">
    <property type="match status" value="1"/>
</dbReference>
<accession>A0A1J5RZW2</accession>
<feature type="domain" description="Lon proteolytic" evidence="2">
    <location>
        <begin position="597"/>
        <end position="792"/>
    </location>
</feature>
<dbReference type="Pfam" id="PF20437">
    <property type="entry name" value="LonC_helical"/>
    <property type="match status" value="1"/>
</dbReference>
<keyword evidence="1 3" id="KW-0645">Protease</keyword>
<dbReference type="GO" id="GO:0030163">
    <property type="term" value="P:protein catabolic process"/>
    <property type="evidence" value="ECO:0007669"/>
    <property type="project" value="InterPro"/>
</dbReference>
<dbReference type="PROSITE" id="PS51786">
    <property type="entry name" value="LON_PROTEOLYTIC"/>
    <property type="match status" value="1"/>
</dbReference>
<dbReference type="InterPro" id="IPR008269">
    <property type="entry name" value="Lon_proteolytic"/>
</dbReference>